<evidence type="ECO:0000256" key="2">
    <source>
        <dbReference type="SAM" id="MobiDB-lite"/>
    </source>
</evidence>
<name>A0ABT9WRJ7_9BACI</name>
<evidence type="ECO:0000313" key="6">
    <source>
        <dbReference type="Proteomes" id="UP001223586"/>
    </source>
</evidence>
<dbReference type="RefSeq" id="WP_307227645.1">
    <property type="nucleotide sequence ID" value="NZ_JAUSTT010000005.1"/>
</dbReference>
<dbReference type="Pfam" id="PF00912">
    <property type="entry name" value="Transgly"/>
    <property type="match status" value="1"/>
</dbReference>
<keyword evidence="3" id="KW-1133">Transmembrane helix</keyword>
<dbReference type="PANTHER" id="PTHR32282">
    <property type="entry name" value="BINDING PROTEIN TRANSPEPTIDASE, PUTATIVE-RELATED"/>
    <property type="match status" value="1"/>
</dbReference>
<dbReference type="PANTHER" id="PTHR32282:SF33">
    <property type="entry name" value="PEPTIDOGLYCAN GLYCOSYLTRANSFERASE"/>
    <property type="match status" value="1"/>
</dbReference>
<feature type="region of interest" description="Disordered" evidence="2">
    <location>
        <begin position="1"/>
        <end position="22"/>
    </location>
</feature>
<dbReference type="Proteomes" id="UP001223586">
    <property type="component" value="Unassembled WGS sequence"/>
</dbReference>
<evidence type="ECO:0000256" key="3">
    <source>
        <dbReference type="SAM" id="Phobius"/>
    </source>
</evidence>
<feature type="transmembrane region" description="Helical" evidence="3">
    <location>
        <begin position="32"/>
        <end position="55"/>
    </location>
</feature>
<protein>
    <submittedName>
        <fullName evidence="5">Membrane peptidoglycan carboxypeptidase</fullName>
    </submittedName>
</protein>
<dbReference type="InterPro" id="IPR036950">
    <property type="entry name" value="PBP_transglycosylase"/>
</dbReference>
<keyword evidence="5" id="KW-0121">Carboxypeptidase</keyword>
<proteinExistence type="predicted"/>
<dbReference type="Gene3D" id="1.10.3810.10">
    <property type="entry name" value="Biosynthetic peptidoglycan transglycosylase-like"/>
    <property type="match status" value="1"/>
</dbReference>
<dbReference type="SUPFAM" id="SSF53955">
    <property type="entry name" value="Lysozyme-like"/>
    <property type="match status" value="1"/>
</dbReference>
<dbReference type="EMBL" id="JAUSTT010000005">
    <property type="protein sequence ID" value="MDQ0175380.1"/>
    <property type="molecule type" value="Genomic_DNA"/>
</dbReference>
<keyword evidence="3" id="KW-0812">Transmembrane</keyword>
<keyword evidence="3" id="KW-0472">Membrane</keyword>
<keyword evidence="6" id="KW-1185">Reference proteome</keyword>
<gene>
    <name evidence="5" type="ORF">J2S08_001214</name>
</gene>
<dbReference type="InterPro" id="IPR050396">
    <property type="entry name" value="Glycosyltr_51/Transpeptidase"/>
</dbReference>
<keyword evidence="5" id="KW-0645">Protease</keyword>
<evidence type="ECO:0000259" key="4">
    <source>
        <dbReference type="Pfam" id="PF00912"/>
    </source>
</evidence>
<reference evidence="5 6" key="1">
    <citation type="submission" date="2023-07" db="EMBL/GenBank/DDBJ databases">
        <title>Genomic Encyclopedia of Type Strains, Phase IV (KMG-IV): sequencing the most valuable type-strain genomes for metagenomic binning, comparative biology and taxonomic classification.</title>
        <authorList>
            <person name="Goeker M."/>
        </authorList>
    </citation>
    <scope>NUCLEOTIDE SEQUENCE [LARGE SCALE GENOMIC DNA]</scope>
    <source>
        <strain evidence="5 6">DSM 23837</strain>
    </source>
</reference>
<dbReference type="GO" id="GO:0004180">
    <property type="term" value="F:carboxypeptidase activity"/>
    <property type="evidence" value="ECO:0007669"/>
    <property type="project" value="UniProtKB-KW"/>
</dbReference>
<evidence type="ECO:0000313" key="5">
    <source>
        <dbReference type="EMBL" id="MDQ0175380.1"/>
    </source>
</evidence>
<dbReference type="InterPro" id="IPR023346">
    <property type="entry name" value="Lysozyme-like_dom_sf"/>
</dbReference>
<keyword evidence="1" id="KW-0808">Transferase</keyword>
<organism evidence="5 6">
    <name type="scientific">Bacillus chungangensis</name>
    <dbReference type="NCBI Taxonomy" id="587633"/>
    <lineage>
        <taxon>Bacteria</taxon>
        <taxon>Bacillati</taxon>
        <taxon>Bacillota</taxon>
        <taxon>Bacilli</taxon>
        <taxon>Bacillales</taxon>
        <taxon>Bacillaceae</taxon>
        <taxon>Bacillus</taxon>
    </lineage>
</organism>
<sequence>MDIHMNQAHLSREKTARRRHVPTVKKRKGRKLLLGLVCFLVVVYYFSAFIGSALVDKSKFAAFEDSLNKESVVSVQQMPAYVEDAFVSIEDHRFNYHLGVDPIAIVRAISKDVMSKGYVQGGSTITMQLAKNNFLTNEKSLERKLKELFIAVHLERIYTKEEIMTAYLNTIYFGHGIYGIDEAAHFYFGKTVKENDPNLETITLSEAAMLAALPKAPEHYSPINDPELAISRQAVVLKRMEKLHKISESERLAATWTTIGEMTTVDRSA</sequence>
<feature type="domain" description="Glycosyl transferase family 51" evidence="4">
    <location>
        <begin position="66"/>
        <end position="241"/>
    </location>
</feature>
<keyword evidence="5" id="KW-0378">Hydrolase</keyword>
<evidence type="ECO:0000256" key="1">
    <source>
        <dbReference type="ARBA" id="ARBA00022679"/>
    </source>
</evidence>
<dbReference type="InterPro" id="IPR001264">
    <property type="entry name" value="Glyco_trans_51"/>
</dbReference>
<comment type="caution">
    <text evidence="5">The sequence shown here is derived from an EMBL/GenBank/DDBJ whole genome shotgun (WGS) entry which is preliminary data.</text>
</comment>
<accession>A0ABT9WRJ7</accession>